<dbReference type="PANTHER" id="PTHR15462">
    <property type="entry name" value="SERINE PROTEASE"/>
    <property type="match status" value="1"/>
</dbReference>
<dbReference type="Pfam" id="PF13365">
    <property type="entry name" value="Trypsin_2"/>
    <property type="match status" value="1"/>
</dbReference>
<dbReference type="InterPro" id="IPR050966">
    <property type="entry name" value="Glutamyl_endopeptidase"/>
</dbReference>
<dbReference type="PANTHER" id="PTHR15462:SF8">
    <property type="entry name" value="SERINE PROTEASE"/>
    <property type="match status" value="1"/>
</dbReference>
<evidence type="ECO:0000256" key="3">
    <source>
        <dbReference type="SAM" id="SignalP"/>
    </source>
</evidence>
<dbReference type="GO" id="GO:0006508">
    <property type="term" value="P:proteolysis"/>
    <property type="evidence" value="ECO:0007669"/>
    <property type="project" value="InterPro"/>
</dbReference>
<sequence>MRRAFRTVRRLIAGATLLTVLAGCAGPQTPPVAPSPAPPTAQPARPDPRVGALFIGDDVHVCTGAVLASSADVILTAAHCVAEDVDTTFVPGYTEEADADDAGRWRVDAVYLDPRWVTDQDPAADFAVVRVSRGDGEPLDTVVGGGFRLGAAPGPGHEFTVTGYPAGVGGGPVACAAATADAYEGFPELHCDGVVAGFSGAPWVSGSTVSGLVGGLDGGGCVDETSYSPPFGEALDLLLSRAEAGGPGDTPPDSFDDGCA</sequence>
<feature type="compositionally biased region" description="Pro residues" evidence="2">
    <location>
        <begin position="29"/>
        <end position="41"/>
    </location>
</feature>
<evidence type="ECO:0000313" key="4">
    <source>
        <dbReference type="EMBL" id="SRX81524.1"/>
    </source>
</evidence>
<feature type="chain" id="PRO_5039538191" description="Trypsin" evidence="3">
    <location>
        <begin position="26"/>
        <end position="260"/>
    </location>
</feature>
<accession>A0A375YKL3</accession>
<dbReference type="Gene3D" id="2.40.10.10">
    <property type="entry name" value="Trypsin-like serine proteases"/>
    <property type="match status" value="2"/>
</dbReference>
<evidence type="ECO:0000256" key="1">
    <source>
        <dbReference type="ARBA" id="ARBA00022729"/>
    </source>
</evidence>
<dbReference type="PROSITE" id="PS51257">
    <property type="entry name" value="PROKAR_LIPOPROTEIN"/>
    <property type="match status" value="1"/>
</dbReference>
<feature type="signal peptide" evidence="3">
    <location>
        <begin position="1"/>
        <end position="25"/>
    </location>
</feature>
<dbReference type="STRING" id="39692.BST38_27930"/>
<reference evidence="4 5" key="1">
    <citation type="submission" date="2018-05" db="EMBL/GenBank/DDBJ databases">
        <authorList>
            <consortium name="IHU Genomes"/>
        </authorList>
    </citation>
    <scope>NUCLEOTIDE SEQUENCE [LARGE SCALE GENOMIC DNA]</scope>
    <source>
        <strain evidence="4 5">P7335</strain>
    </source>
</reference>
<dbReference type="InterPro" id="IPR009003">
    <property type="entry name" value="Peptidase_S1_PA"/>
</dbReference>
<evidence type="ECO:0000313" key="5">
    <source>
        <dbReference type="Proteomes" id="UP000252008"/>
    </source>
</evidence>
<dbReference type="RefSeq" id="WP_083146775.1">
    <property type="nucleotide sequence ID" value="NZ_MVID01000043.1"/>
</dbReference>
<dbReference type="SUPFAM" id="SSF50494">
    <property type="entry name" value="Trypsin-like serine proteases"/>
    <property type="match status" value="1"/>
</dbReference>
<dbReference type="Proteomes" id="UP000252008">
    <property type="component" value="Unassembled WGS sequence"/>
</dbReference>
<evidence type="ECO:0000256" key="2">
    <source>
        <dbReference type="SAM" id="MobiDB-lite"/>
    </source>
</evidence>
<dbReference type="AlphaFoldDB" id="A0A375YKL3"/>
<feature type="region of interest" description="Disordered" evidence="2">
    <location>
        <begin position="29"/>
        <end position="48"/>
    </location>
</feature>
<dbReference type="PROSITE" id="PS00134">
    <property type="entry name" value="TRYPSIN_HIS"/>
    <property type="match status" value="1"/>
</dbReference>
<dbReference type="EMBL" id="UEGS01000001">
    <property type="protein sequence ID" value="SRX81524.1"/>
    <property type="molecule type" value="Genomic_DNA"/>
</dbReference>
<dbReference type="GO" id="GO:0004252">
    <property type="term" value="F:serine-type endopeptidase activity"/>
    <property type="evidence" value="ECO:0007669"/>
    <property type="project" value="InterPro"/>
</dbReference>
<name>A0A375YKL3_MYCPF</name>
<proteinExistence type="predicted"/>
<evidence type="ECO:0008006" key="6">
    <source>
        <dbReference type="Google" id="ProtNLM"/>
    </source>
</evidence>
<keyword evidence="5" id="KW-1185">Reference proteome</keyword>
<dbReference type="InterPro" id="IPR043504">
    <property type="entry name" value="Peptidase_S1_PA_chymotrypsin"/>
</dbReference>
<organism evidence="4 5">
    <name type="scientific">Mycolicibacterium parafortuitum</name>
    <name type="common">Mycobacterium parafortuitum</name>
    <dbReference type="NCBI Taxonomy" id="39692"/>
    <lineage>
        <taxon>Bacteria</taxon>
        <taxon>Bacillati</taxon>
        <taxon>Actinomycetota</taxon>
        <taxon>Actinomycetes</taxon>
        <taxon>Mycobacteriales</taxon>
        <taxon>Mycobacteriaceae</taxon>
        <taxon>Mycolicibacterium</taxon>
    </lineage>
</organism>
<dbReference type="InterPro" id="IPR018114">
    <property type="entry name" value="TRYPSIN_HIS"/>
</dbReference>
<keyword evidence="1 3" id="KW-0732">Signal</keyword>
<gene>
    <name evidence="4" type="ORF">MPP7335_03276</name>
</gene>
<protein>
    <recommendedName>
        <fullName evidence="6">Trypsin</fullName>
    </recommendedName>
</protein>